<evidence type="ECO:0000313" key="3">
    <source>
        <dbReference type="Proteomes" id="UP000753376"/>
    </source>
</evidence>
<accession>A0ABS6AAF4</accession>
<gene>
    <name evidence="2" type="ORF">KO508_11680</name>
</gene>
<feature type="chain" id="PRO_5047330471" evidence="1">
    <location>
        <begin position="29"/>
        <end position="349"/>
    </location>
</feature>
<dbReference type="Proteomes" id="UP000753376">
    <property type="component" value="Unassembled WGS sequence"/>
</dbReference>
<proteinExistence type="predicted"/>
<comment type="caution">
    <text evidence="2">The sequence shown here is derived from an EMBL/GenBank/DDBJ whole genome shotgun (WGS) entry which is preliminary data.</text>
</comment>
<keyword evidence="3" id="KW-1185">Reference proteome</keyword>
<keyword evidence="1" id="KW-0732">Signal</keyword>
<reference evidence="2 3" key="1">
    <citation type="submission" date="2021-05" db="EMBL/GenBank/DDBJ databases">
        <title>Draft genomes of bacteria isolated from model marine particles.</title>
        <authorList>
            <person name="Datta M.S."/>
            <person name="Schwartzman J.A."/>
            <person name="Enke T.N."/>
            <person name="Saavedra J."/>
            <person name="Cermak N."/>
            <person name="Cordero O.X."/>
        </authorList>
    </citation>
    <scope>NUCLEOTIDE SEQUENCE [LARGE SCALE GENOMIC DNA]</scope>
    <source>
        <strain evidence="2 3">D2M19</strain>
    </source>
</reference>
<dbReference type="PANTHER" id="PTHR42941:SF1">
    <property type="entry name" value="SLL1037 PROTEIN"/>
    <property type="match status" value="1"/>
</dbReference>
<name>A0ABS6AAF4_9GAMM</name>
<evidence type="ECO:0000313" key="2">
    <source>
        <dbReference type="EMBL" id="MBU2874660.1"/>
    </source>
</evidence>
<dbReference type="RefSeq" id="WP_216008483.1">
    <property type="nucleotide sequence ID" value="NZ_JAHKPV010000019.1"/>
</dbReference>
<evidence type="ECO:0000256" key="1">
    <source>
        <dbReference type="SAM" id="SignalP"/>
    </source>
</evidence>
<feature type="signal peptide" evidence="1">
    <location>
        <begin position="1"/>
        <end position="28"/>
    </location>
</feature>
<sequence>MLNLRTVKRTVCLFLAALMLSTSVTAWAEDTIQLRMHTASPGTSYFVVSTTMQTVLQKSLPVKINLTSGMASPRSALDASSGQVDFYISSPAINQYMQTGTAMFANMPSAPELSEELRSVFNFPTGPYHIVTYADSGIESLDDIKGKRVFLGPPGGSATTTALGIIEAATGFEPGEDFEQSRLDWSSGQQAFQDRQVDLMIIPTEMPSALISQFALLNDIRLIGLSEDDIKTPRMQEILGIVGRTIERIPPDLYGDSQANDGSVVAIGAWAGIGTHAGVEEEIVYKVTKTIFENIKAFHQAADWMKVITLETALSEMNVPLHAGAYRYYKEAGVEVPSDLIPPGVKDKL</sequence>
<dbReference type="Pfam" id="PF16868">
    <property type="entry name" value="NMT1_3"/>
    <property type="match status" value="1"/>
</dbReference>
<dbReference type="InterPro" id="IPR011852">
    <property type="entry name" value="TRAP_TAXI"/>
</dbReference>
<dbReference type="PANTHER" id="PTHR42941">
    <property type="entry name" value="SLL1037 PROTEIN"/>
    <property type="match status" value="1"/>
</dbReference>
<dbReference type="EMBL" id="JAHKPV010000019">
    <property type="protein sequence ID" value="MBU2874660.1"/>
    <property type="molecule type" value="Genomic_DNA"/>
</dbReference>
<organism evidence="2 3">
    <name type="scientific">Marinobacter salexigens</name>
    <dbReference type="NCBI Taxonomy" id="1925763"/>
    <lineage>
        <taxon>Bacteria</taxon>
        <taxon>Pseudomonadati</taxon>
        <taxon>Pseudomonadota</taxon>
        <taxon>Gammaproteobacteria</taxon>
        <taxon>Pseudomonadales</taxon>
        <taxon>Marinobacteraceae</taxon>
        <taxon>Marinobacter</taxon>
    </lineage>
</organism>
<protein>
    <submittedName>
        <fullName evidence="2">TAXI family TRAP transporter solute-binding subunit</fullName>
    </submittedName>
</protein>
<dbReference type="NCBIfam" id="TIGR02122">
    <property type="entry name" value="TRAP_TAXI"/>
    <property type="match status" value="1"/>
</dbReference>